<name>A0A1F6WYE3_9BACT</name>
<evidence type="ECO:0008006" key="4">
    <source>
        <dbReference type="Google" id="ProtNLM"/>
    </source>
</evidence>
<dbReference type="AlphaFoldDB" id="A0A1F6WYE3"/>
<reference evidence="2 3" key="1">
    <citation type="journal article" date="2016" name="Nat. Commun.">
        <title>Thousands of microbial genomes shed light on interconnected biogeochemical processes in an aquifer system.</title>
        <authorList>
            <person name="Anantharaman K."/>
            <person name="Brown C.T."/>
            <person name="Hug L.A."/>
            <person name="Sharon I."/>
            <person name="Castelle C.J."/>
            <person name="Probst A.J."/>
            <person name="Thomas B.C."/>
            <person name="Singh A."/>
            <person name="Wilkins M.J."/>
            <person name="Karaoz U."/>
            <person name="Brodie E.L."/>
            <person name="Williams K.H."/>
            <person name="Hubbard S.S."/>
            <person name="Banfield J.F."/>
        </authorList>
    </citation>
    <scope>NUCLEOTIDE SEQUENCE [LARGE SCALE GENOMIC DNA]</scope>
</reference>
<proteinExistence type="predicted"/>
<dbReference type="Proteomes" id="UP000177001">
    <property type="component" value="Unassembled WGS sequence"/>
</dbReference>
<keyword evidence="1" id="KW-0472">Membrane</keyword>
<feature type="transmembrane region" description="Helical" evidence="1">
    <location>
        <begin position="72"/>
        <end position="92"/>
    </location>
</feature>
<evidence type="ECO:0000313" key="2">
    <source>
        <dbReference type="EMBL" id="OGI86883.1"/>
    </source>
</evidence>
<evidence type="ECO:0000313" key="3">
    <source>
        <dbReference type="Proteomes" id="UP000177001"/>
    </source>
</evidence>
<comment type="caution">
    <text evidence="2">The sequence shown here is derived from an EMBL/GenBank/DDBJ whole genome shotgun (WGS) entry which is preliminary data.</text>
</comment>
<evidence type="ECO:0000256" key="1">
    <source>
        <dbReference type="SAM" id="Phobius"/>
    </source>
</evidence>
<keyword evidence="1" id="KW-1133">Transmembrane helix</keyword>
<organism evidence="2 3">
    <name type="scientific">Candidatus Nomurabacteria bacterium RIFCSPLOWO2_01_FULL_36_16</name>
    <dbReference type="NCBI Taxonomy" id="1801767"/>
    <lineage>
        <taxon>Bacteria</taxon>
        <taxon>Candidatus Nomuraibacteriota</taxon>
    </lineage>
</organism>
<sequence length="648" mass="71263">MPTNDGDKLNRIEELKSKLFSKNYQVKIEHRDKFLRGSRKDIPDGWENEKKETDSVLYQDKFFMKTSVLKKFFIFSLVFFILTLLYASYVFFAGGNIVSNDNIDISIVGNNFVAGGEELSLVVEITNRNSSALDLVNLIMEYPKNSENENADLPLGTERSRFVLGTIPAGAVRNENLKVVLFGEQGSIRPIKISLEYRVEGSNSIFVKTKSYEVTISSTPLNISIDAPATINPNQDITLNIKTTLNSPYAVPKMLLKLSYPVGFQFKSSIPAPSLGNNIWSLGDLAPGAERNISITGKMFDVVDGEEKNFHISSGSQSTKDKSMIDVVFNSTSYAVTIKKPFIEAKLFVNGVYQREYATNTKTPVNAEIRWTNNLDTKINDLEIRAKISGNAVNRKTINSQQGFYDSLTDTITWNKNSQNGFNEVNPGDSGSVRFSVSSLSLFSAIGGILANPVINVNISISGKQLVTGYATADLNNSDSGIVRIISDVGFSAKALYYSGPFSNTGPVPPKVEKETSYTITWSLSNTANSISKGIVSSTIPSWIKFAGSISPSDENLTYNSSTREITWNIGEIPRGTGITTADRSVSFQVILTPSLSQINTTPFIINDSILTGHDDFTNVDIRINKKSLRTQLDDDPLFPPAGGRVVE</sequence>
<accession>A0A1F6WYE3</accession>
<dbReference type="EMBL" id="MFUR01000008">
    <property type="protein sequence ID" value="OGI86883.1"/>
    <property type="molecule type" value="Genomic_DNA"/>
</dbReference>
<protein>
    <recommendedName>
        <fullName evidence="4">DUF11 domain-containing protein</fullName>
    </recommendedName>
</protein>
<gene>
    <name evidence="2" type="ORF">A3A91_03380</name>
</gene>
<keyword evidence="1" id="KW-0812">Transmembrane</keyword>